<evidence type="ECO:0000256" key="1">
    <source>
        <dbReference type="PROSITE-ProRule" id="PRU00235"/>
    </source>
</evidence>
<dbReference type="Gene3D" id="2.130.10.30">
    <property type="entry name" value="Regulator of chromosome condensation 1/beta-lactamase-inhibitor protein II"/>
    <property type="match status" value="1"/>
</dbReference>
<reference evidence="2 3" key="1">
    <citation type="submission" date="2024-04" db="EMBL/GenBank/DDBJ databases">
        <title>Tritrichomonas musculus Genome.</title>
        <authorList>
            <person name="Alves-Ferreira E."/>
            <person name="Grigg M."/>
            <person name="Lorenzi H."/>
            <person name="Galac M."/>
        </authorList>
    </citation>
    <scope>NUCLEOTIDE SEQUENCE [LARGE SCALE GENOMIC DNA]</scope>
    <source>
        <strain evidence="2 3">EAF2021</strain>
    </source>
</reference>
<dbReference type="Pfam" id="PF00415">
    <property type="entry name" value="RCC1"/>
    <property type="match status" value="1"/>
</dbReference>
<comment type="caution">
    <text evidence="2">The sequence shown here is derived from an EMBL/GenBank/DDBJ whole genome shotgun (WGS) entry which is preliminary data.</text>
</comment>
<dbReference type="PANTHER" id="PTHR46207:SF1">
    <property type="entry name" value="PROTEIN RCC2"/>
    <property type="match status" value="1"/>
</dbReference>
<evidence type="ECO:0000313" key="3">
    <source>
        <dbReference type="Proteomes" id="UP001470230"/>
    </source>
</evidence>
<protein>
    <submittedName>
        <fullName evidence="2">E3 ubiquitin-protein ligase herc4</fullName>
    </submittedName>
</protein>
<dbReference type="Proteomes" id="UP001470230">
    <property type="component" value="Unassembled WGS sequence"/>
</dbReference>
<proteinExistence type="predicted"/>
<gene>
    <name evidence="2" type="ORF">M9Y10_016766</name>
</gene>
<dbReference type="EMBL" id="JAPFFF010000021">
    <property type="protein sequence ID" value="KAK8854207.1"/>
    <property type="molecule type" value="Genomic_DNA"/>
</dbReference>
<keyword evidence="3" id="KW-1185">Reference proteome</keyword>
<dbReference type="SUPFAM" id="SSF50985">
    <property type="entry name" value="RCC1/BLIP-II"/>
    <property type="match status" value="1"/>
</dbReference>
<evidence type="ECO:0000313" key="2">
    <source>
        <dbReference type="EMBL" id="KAK8854207.1"/>
    </source>
</evidence>
<organism evidence="2 3">
    <name type="scientific">Tritrichomonas musculus</name>
    <dbReference type="NCBI Taxonomy" id="1915356"/>
    <lineage>
        <taxon>Eukaryota</taxon>
        <taxon>Metamonada</taxon>
        <taxon>Parabasalia</taxon>
        <taxon>Tritrichomonadida</taxon>
        <taxon>Tritrichomonadidae</taxon>
        <taxon>Tritrichomonas</taxon>
    </lineage>
</organism>
<accession>A0ABR2HXE9</accession>
<dbReference type="InterPro" id="IPR000408">
    <property type="entry name" value="Reg_chr_condens"/>
</dbReference>
<sequence length="123" mass="13479">MKFKEGLVFAFGTNGYGQLGLGKETEKVSTFTKISSLSGNEIRAVYAGLFHSFFETREGKILACGRDHNGELFLNGGKRNEIVYLPTETTIQGAKFSILGDSFSAVFIGGDPPPNTPNMHIRW</sequence>
<dbReference type="PANTHER" id="PTHR46207">
    <property type="entry name" value="PROTEIN RCC2"/>
    <property type="match status" value="1"/>
</dbReference>
<dbReference type="InterPro" id="IPR028641">
    <property type="entry name" value="RCC2"/>
</dbReference>
<feature type="repeat" description="RCC1" evidence="1">
    <location>
        <begin position="6"/>
        <end position="58"/>
    </location>
</feature>
<dbReference type="PROSITE" id="PS50012">
    <property type="entry name" value="RCC1_3"/>
    <property type="match status" value="1"/>
</dbReference>
<name>A0ABR2HXE9_9EUKA</name>
<dbReference type="InterPro" id="IPR009091">
    <property type="entry name" value="RCC1/BLIP-II"/>
</dbReference>